<reference evidence="2" key="1">
    <citation type="submission" date="2022-07" db="EMBL/GenBank/DDBJ databases">
        <title>Phylogenomic reconstructions and comparative analyses of Kickxellomycotina fungi.</title>
        <authorList>
            <person name="Reynolds N.K."/>
            <person name="Stajich J.E."/>
            <person name="Barry K."/>
            <person name="Grigoriev I.V."/>
            <person name="Crous P."/>
            <person name="Smith M.E."/>
        </authorList>
    </citation>
    <scope>NUCLEOTIDE SEQUENCE</scope>
    <source>
        <strain evidence="2">RSA 861</strain>
    </source>
</reference>
<name>A0A9W8A4X5_9FUNG</name>
<organism evidence="2 3">
    <name type="scientific">Tieghemiomyces parasiticus</name>
    <dbReference type="NCBI Taxonomy" id="78921"/>
    <lineage>
        <taxon>Eukaryota</taxon>
        <taxon>Fungi</taxon>
        <taxon>Fungi incertae sedis</taxon>
        <taxon>Zoopagomycota</taxon>
        <taxon>Kickxellomycotina</taxon>
        <taxon>Dimargaritomycetes</taxon>
        <taxon>Dimargaritales</taxon>
        <taxon>Dimargaritaceae</taxon>
        <taxon>Tieghemiomyces</taxon>
    </lineage>
</organism>
<dbReference type="Proteomes" id="UP001150569">
    <property type="component" value="Unassembled WGS sequence"/>
</dbReference>
<keyword evidence="3" id="KW-1185">Reference proteome</keyword>
<evidence type="ECO:0000313" key="3">
    <source>
        <dbReference type="Proteomes" id="UP001150569"/>
    </source>
</evidence>
<dbReference type="EMBL" id="JANBPT010000359">
    <property type="protein sequence ID" value="KAJ1923019.1"/>
    <property type="molecule type" value="Genomic_DNA"/>
</dbReference>
<gene>
    <name evidence="2" type="ORF">IWQ60_006142</name>
</gene>
<feature type="compositionally biased region" description="Acidic residues" evidence="1">
    <location>
        <begin position="257"/>
        <end position="280"/>
    </location>
</feature>
<feature type="compositionally biased region" description="Polar residues" evidence="1">
    <location>
        <begin position="355"/>
        <end position="366"/>
    </location>
</feature>
<feature type="region of interest" description="Disordered" evidence="1">
    <location>
        <begin position="1"/>
        <end position="104"/>
    </location>
</feature>
<comment type="caution">
    <text evidence="2">The sequence shown here is derived from an EMBL/GenBank/DDBJ whole genome shotgun (WGS) entry which is preliminary data.</text>
</comment>
<protein>
    <submittedName>
        <fullName evidence="2">Uncharacterized protein</fullName>
    </submittedName>
</protein>
<evidence type="ECO:0000256" key="1">
    <source>
        <dbReference type="SAM" id="MobiDB-lite"/>
    </source>
</evidence>
<sequence length="646" mass="69407">MALPGSLTPDSPARPLSCKTPARTSPGSADGTPLPHSDAGPLSPQPPPYSSLFGEDSPSDPLKRPPHSSPATFTPALHPSTPVGQDGLRGSADPHHRPGSPASAHYTEAASLPLTNDSIIYGKMLELEDLVSSVQHTLYSQTRAYRDVTSQLSEISHTLSRLQTEPPAKATAPSELVSPPPPPPSRVTAAEPLPSSAASARQLASMLTDLDLSYPSPMAVAPTPMTPRLRRSPSDHATPVPHRPVPAASRAMLVECYSEDEEDDREEASGEDEGEPDEADATYNRINDILQSLIDNASEAINTKSGSYLDDQTIAQAEQDDEYLTTYRKQVTLVNPGGESLDLDEEETAGDNTAPAPTSTESTVRESTAPEDGVEVQFWCKVVKKGRVLQESLDQLRQDAGAVGGKARLPVPDEVVSEHQLHNRLVIPLMTAATPNRPFPSPFSPAIAPDAKYSAGFSPRASVGRFRTSIRKSLIGANAPVDLFSEDDGVVTTTGPKDVQSAAEYAEGRQVGHHHQSPSAKETTRSFVNMLYWTLLFTIGALLLDSFICNVAGHQVLGLIDHIHATTEADDRIEDDDFDSDADEVMATLEAERRQHVDGDGPVVTEPVSTPSSRTGSDHYYNPHRPLPESWPAEYAEGPIVEEIDD</sequence>
<proteinExistence type="predicted"/>
<evidence type="ECO:0000313" key="2">
    <source>
        <dbReference type="EMBL" id="KAJ1923019.1"/>
    </source>
</evidence>
<accession>A0A9W8A4X5</accession>
<dbReference type="AlphaFoldDB" id="A0A9W8A4X5"/>
<dbReference type="OrthoDB" id="2418712at2759"/>
<feature type="region of interest" description="Disordered" evidence="1">
    <location>
        <begin position="213"/>
        <end position="280"/>
    </location>
</feature>
<feature type="region of interest" description="Disordered" evidence="1">
    <location>
        <begin position="336"/>
        <end position="370"/>
    </location>
</feature>
<feature type="region of interest" description="Disordered" evidence="1">
    <location>
        <begin position="592"/>
        <end position="646"/>
    </location>
</feature>
<feature type="region of interest" description="Disordered" evidence="1">
    <location>
        <begin position="158"/>
        <end position="200"/>
    </location>
</feature>